<evidence type="ECO:0000313" key="3">
    <source>
        <dbReference type="Proteomes" id="UP000292702"/>
    </source>
</evidence>
<dbReference type="STRING" id="92696.A0A4R0QZX0"/>
<dbReference type="PANTHER" id="PTHR15907">
    <property type="entry name" value="DUF614 FAMILY PROTEIN-RELATED"/>
    <property type="match status" value="1"/>
</dbReference>
<accession>A0A4R0QZX0</accession>
<dbReference type="AlphaFoldDB" id="A0A4R0QZX0"/>
<keyword evidence="3" id="KW-1185">Reference proteome</keyword>
<feature type="region of interest" description="Disordered" evidence="1">
    <location>
        <begin position="158"/>
        <end position="182"/>
    </location>
</feature>
<protein>
    <recommendedName>
        <fullName evidence="4">PLAC8-domain-containing protein</fullName>
    </recommendedName>
</protein>
<dbReference type="NCBIfam" id="TIGR01571">
    <property type="entry name" value="A_thal_Cys_rich"/>
    <property type="match status" value="1"/>
</dbReference>
<dbReference type="EMBL" id="RWJN01000710">
    <property type="protein sequence ID" value="TCD59890.1"/>
    <property type="molecule type" value="Genomic_DNA"/>
</dbReference>
<dbReference type="OrthoDB" id="1045822at2759"/>
<sequence length="182" mass="20709">MVYNQQPGAVPQMSINRNVLNKPYNHNNERPWSHGLFTCFGDCSTCFVSWLCPCIIWSQNKSRLEYLEHTGQPHPDGGESFGNDCLIHGVLTACGGLGWVLQIGTRTSTRERYRIEGNPVKDCFASWCCHACELTQESRELELEETNLRENRMQSMMREHDMPGQDSPPHVDLPVPPKAYKA</sequence>
<evidence type="ECO:0000313" key="2">
    <source>
        <dbReference type="EMBL" id="TCD59890.1"/>
    </source>
</evidence>
<organism evidence="2 3">
    <name type="scientific">Steccherinum ochraceum</name>
    <dbReference type="NCBI Taxonomy" id="92696"/>
    <lineage>
        <taxon>Eukaryota</taxon>
        <taxon>Fungi</taxon>
        <taxon>Dikarya</taxon>
        <taxon>Basidiomycota</taxon>
        <taxon>Agaricomycotina</taxon>
        <taxon>Agaricomycetes</taxon>
        <taxon>Polyporales</taxon>
        <taxon>Steccherinaceae</taxon>
        <taxon>Steccherinum</taxon>
    </lineage>
</organism>
<reference evidence="2 3" key="1">
    <citation type="submission" date="2018-11" db="EMBL/GenBank/DDBJ databases">
        <title>Genome assembly of Steccherinum ochraceum LE-BIN_3174, the white-rot fungus of the Steccherinaceae family (The Residual Polyporoid clade, Polyporales, Basidiomycota).</title>
        <authorList>
            <person name="Fedorova T.V."/>
            <person name="Glazunova O.A."/>
            <person name="Landesman E.O."/>
            <person name="Moiseenko K.V."/>
            <person name="Psurtseva N.V."/>
            <person name="Savinova O.S."/>
            <person name="Shakhova N.V."/>
            <person name="Tyazhelova T.V."/>
            <person name="Vasina D.V."/>
        </authorList>
    </citation>
    <scope>NUCLEOTIDE SEQUENCE [LARGE SCALE GENOMIC DNA]</scope>
    <source>
        <strain evidence="2 3">LE-BIN_3174</strain>
    </source>
</reference>
<evidence type="ECO:0008006" key="4">
    <source>
        <dbReference type="Google" id="ProtNLM"/>
    </source>
</evidence>
<dbReference type="InterPro" id="IPR006461">
    <property type="entry name" value="PLAC_motif_containing"/>
</dbReference>
<gene>
    <name evidence="2" type="ORF">EIP91_011257</name>
</gene>
<name>A0A4R0QZX0_9APHY</name>
<comment type="caution">
    <text evidence="2">The sequence shown here is derived from an EMBL/GenBank/DDBJ whole genome shotgun (WGS) entry which is preliminary data.</text>
</comment>
<dbReference type="Proteomes" id="UP000292702">
    <property type="component" value="Unassembled WGS sequence"/>
</dbReference>
<dbReference type="Pfam" id="PF04749">
    <property type="entry name" value="PLAC8"/>
    <property type="match status" value="1"/>
</dbReference>
<proteinExistence type="predicted"/>
<evidence type="ECO:0000256" key="1">
    <source>
        <dbReference type="SAM" id="MobiDB-lite"/>
    </source>
</evidence>